<dbReference type="PANTHER" id="PTHR45764">
    <property type="entry name" value="BZIP TRANSCRIPTION FACTOR 44"/>
    <property type="match status" value="1"/>
</dbReference>
<dbReference type="Pfam" id="PF00170">
    <property type="entry name" value="bZIP_1"/>
    <property type="match status" value="1"/>
</dbReference>
<dbReference type="InterPro" id="IPR046347">
    <property type="entry name" value="bZIP_sf"/>
</dbReference>
<dbReference type="PROSITE" id="PS50217">
    <property type="entry name" value="BZIP"/>
    <property type="match status" value="1"/>
</dbReference>
<dbReference type="InterPro" id="IPR045314">
    <property type="entry name" value="bZIP_plant_GBF1"/>
</dbReference>
<evidence type="ECO:0000313" key="10">
    <source>
        <dbReference type="Proteomes" id="UP001497516"/>
    </source>
</evidence>
<feature type="compositionally biased region" description="Polar residues" evidence="7">
    <location>
        <begin position="80"/>
        <end position="91"/>
    </location>
</feature>
<dbReference type="EMBL" id="OZ034817">
    <property type="protein sequence ID" value="CAL1380903.1"/>
    <property type="molecule type" value="Genomic_DNA"/>
</dbReference>
<keyword evidence="6" id="KW-0175">Coiled coil</keyword>
<dbReference type="AlphaFoldDB" id="A0AAV2E5H7"/>
<dbReference type="FunFam" id="1.20.5.170:FF:000020">
    <property type="entry name" value="BZIP transcription factor"/>
    <property type="match status" value="1"/>
</dbReference>
<dbReference type="PROSITE" id="PS00036">
    <property type="entry name" value="BZIP_BASIC"/>
    <property type="match status" value="1"/>
</dbReference>
<organism evidence="9 10">
    <name type="scientific">Linum trigynum</name>
    <dbReference type="NCBI Taxonomy" id="586398"/>
    <lineage>
        <taxon>Eukaryota</taxon>
        <taxon>Viridiplantae</taxon>
        <taxon>Streptophyta</taxon>
        <taxon>Embryophyta</taxon>
        <taxon>Tracheophyta</taxon>
        <taxon>Spermatophyta</taxon>
        <taxon>Magnoliopsida</taxon>
        <taxon>eudicotyledons</taxon>
        <taxon>Gunneridae</taxon>
        <taxon>Pentapetalae</taxon>
        <taxon>rosids</taxon>
        <taxon>fabids</taxon>
        <taxon>Malpighiales</taxon>
        <taxon>Linaceae</taxon>
        <taxon>Linum</taxon>
    </lineage>
</organism>
<keyword evidence="5" id="KW-0539">Nucleus</keyword>
<comment type="subcellular location">
    <subcellularLocation>
        <location evidence="1">Nucleus</location>
    </subcellularLocation>
</comment>
<evidence type="ECO:0000256" key="6">
    <source>
        <dbReference type="SAM" id="Coils"/>
    </source>
</evidence>
<evidence type="ECO:0000256" key="5">
    <source>
        <dbReference type="ARBA" id="ARBA00023242"/>
    </source>
</evidence>
<dbReference type="PANTHER" id="PTHR45764:SF21">
    <property type="entry name" value="OS03G0770000 PROTEIN"/>
    <property type="match status" value="1"/>
</dbReference>
<dbReference type="SUPFAM" id="SSF57959">
    <property type="entry name" value="Leucine zipper domain"/>
    <property type="match status" value="1"/>
</dbReference>
<reference evidence="9 10" key="1">
    <citation type="submission" date="2024-04" db="EMBL/GenBank/DDBJ databases">
        <authorList>
            <person name="Fracassetti M."/>
        </authorList>
    </citation>
    <scope>NUCLEOTIDE SEQUENCE [LARGE SCALE GENOMIC DNA]</scope>
</reference>
<dbReference type="GO" id="GO:0005634">
    <property type="term" value="C:nucleus"/>
    <property type="evidence" value="ECO:0007669"/>
    <property type="project" value="UniProtKB-SubCell"/>
</dbReference>
<protein>
    <recommendedName>
        <fullName evidence="8">BZIP domain-containing protein</fullName>
    </recommendedName>
</protein>
<keyword evidence="4" id="KW-0804">Transcription</keyword>
<accession>A0AAV2E5H7</accession>
<evidence type="ECO:0000256" key="3">
    <source>
        <dbReference type="ARBA" id="ARBA00023125"/>
    </source>
</evidence>
<keyword evidence="2" id="KW-0805">Transcription regulation</keyword>
<evidence type="ECO:0000256" key="1">
    <source>
        <dbReference type="ARBA" id="ARBA00004123"/>
    </source>
</evidence>
<dbReference type="GO" id="GO:0000976">
    <property type="term" value="F:transcription cis-regulatory region binding"/>
    <property type="evidence" value="ECO:0007669"/>
    <property type="project" value="TreeGrafter"/>
</dbReference>
<keyword evidence="3" id="KW-0238">DNA-binding</keyword>
<proteinExistence type="predicted"/>
<evidence type="ECO:0000259" key="8">
    <source>
        <dbReference type="PROSITE" id="PS50217"/>
    </source>
</evidence>
<dbReference type="Gene3D" id="1.20.5.170">
    <property type="match status" value="1"/>
</dbReference>
<sequence>MLSTIPATHPSPASSLLENTATEFSSFDYDFPPWDAEDYCSPEMLIFPDDDVIMPLGSPDSGPAGSDPEEKPNLLVFPDQKNSADSNTTTAVAGPASVDDERRRRRMISNRESARRSRMRKQRHLENLRNQVNRLRAENRELSTRLRFVSYHANRVRTDNERLRSEHTMLRHKLSNIRQILTFRQLTNQFAVATSAWPCNNIVHPTAAAAAAEQFPSLIAS</sequence>
<feature type="coiled-coil region" evidence="6">
    <location>
        <begin position="111"/>
        <end position="145"/>
    </location>
</feature>
<feature type="region of interest" description="Disordered" evidence="7">
    <location>
        <begin position="52"/>
        <end position="103"/>
    </location>
</feature>
<gene>
    <name evidence="9" type="ORF">LTRI10_LOCUS22319</name>
</gene>
<name>A0AAV2E5H7_9ROSI</name>
<dbReference type="GO" id="GO:0045893">
    <property type="term" value="P:positive regulation of DNA-templated transcription"/>
    <property type="evidence" value="ECO:0007669"/>
    <property type="project" value="TreeGrafter"/>
</dbReference>
<dbReference type="Proteomes" id="UP001497516">
    <property type="component" value="Chromosome 4"/>
</dbReference>
<evidence type="ECO:0000256" key="4">
    <source>
        <dbReference type="ARBA" id="ARBA00023163"/>
    </source>
</evidence>
<evidence type="ECO:0000313" key="9">
    <source>
        <dbReference type="EMBL" id="CAL1380903.1"/>
    </source>
</evidence>
<dbReference type="CDD" id="cd14702">
    <property type="entry name" value="bZIP_plant_GBF1"/>
    <property type="match status" value="1"/>
</dbReference>
<keyword evidence="10" id="KW-1185">Reference proteome</keyword>
<evidence type="ECO:0000256" key="2">
    <source>
        <dbReference type="ARBA" id="ARBA00023015"/>
    </source>
</evidence>
<dbReference type="GO" id="GO:0003700">
    <property type="term" value="F:DNA-binding transcription factor activity"/>
    <property type="evidence" value="ECO:0007669"/>
    <property type="project" value="InterPro"/>
</dbReference>
<dbReference type="GO" id="GO:0046982">
    <property type="term" value="F:protein heterodimerization activity"/>
    <property type="evidence" value="ECO:0007669"/>
    <property type="project" value="UniProtKB-ARBA"/>
</dbReference>
<feature type="domain" description="BZIP" evidence="8">
    <location>
        <begin position="100"/>
        <end position="163"/>
    </location>
</feature>
<dbReference type="SMART" id="SM00338">
    <property type="entry name" value="BRLZ"/>
    <property type="match status" value="1"/>
</dbReference>
<dbReference type="InterPro" id="IPR004827">
    <property type="entry name" value="bZIP"/>
</dbReference>
<evidence type="ECO:0000256" key="7">
    <source>
        <dbReference type="SAM" id="MobiDB-lite"/>
    </source>
</evidence>